<reference evidence="1" key="1">
    <citation type="journal article" date="2015" name="Nature">
        <title>Complex archaea that bridge the gap between prokaryotes and eukaryotes.</title>
        <authorList>
            <person name="Spang A."/>
            <person name="Saw J.H."/>
            <person name="Jorgensen S.L."/>
            <person name="Zaremba-Niedzwiedzka K."/>
            <person name="Martijn J."/>
            <person name="Lind A.E."/>
            <person name="van Eijk R."/>
            <person name="Schleper C."/>
            <person name="Guy L."/>
            <person name="Ettema T.J."/>
        </authorList>
    </citation>
    <scope>NUCLEOTIDE SEQUENCE</scope>
</reference>
<name>A0A0F8YZ70_9ZZZZ</name>
<sequence length="69" mass="7894">MDIKELNGLTKIVVHKYLTECITCPGLNECDIIEKMMNVTMEIVMQFFNDNLDNSKSILDDLELILGET</sequence>
<evidence type="ECO:0000313" key="1">
    <source>
        <dbReference type="EMBL" id="KKK59349.1"/>
    </source>
</evidence>
<dbReference type="AlphaFoldDB" id="A0A0F8YZ70"/>
<organism evidence="1">
    <name type="scientific">marine sediment metagenome</name>
    <dbReference type="NCBI Taxonomy" id="412755"/>
    <lineage>
        <taxon>unclassified sequences</taxon>
        <taxon>metagenomes</taxon>
        <taxon>ecological metagenomes</taxon>
    </lineage>
</organism>
<protein>
    <submittedName>
        <fullName evidence="1">Uncharacterized protein</fullName>
    </submittedName>
</protein>
<accession>A0A0F8YZ70</accession>
<dbReference type="EMBL" id="LAZR01063521">
    <property type="protein sequence ID" value="KKK59349.1"/>
    <property type="molecule type" value="Genomic_DNA"/>
</dbReference>
<comment type="caution">
    <text evidence="1">The sequence shown here is derived from an EMBL/GenBank/DDBJ whole genome shotgun (WGS) entry which is preliminary data.</text>
</comment>
<gene>
    <name evidence="1" type="ORF">LCGC14_3035240</name>
</gene>
<proteinExistence type="predicted"/>